<dbReference type="Gene3D" id="2.30.40.10">
    <property type="entry name" value="Urease, subunit C, domain 1"/>
    <property type="match status" value="1"/>
</dbReference>
<dbReference type="SUPFAM" id="SSF51338">
    <property type="entry name" value="Composite domain of metallo-dependent hydrolases"/>
    <property type="match status" value="1"/>
</dbReference>
<dbReference type="InterPro" id="IPR032466">
    <property type="entry name" value="Metal_Hydrolase"/>
</dbReference>
<comment type="caution">
    <text evidence="4">The sequence shown here is derived from an EMBL/GenBank/DDBJ whole genome shotgun (WGS) entry which is preliminary data.</text>
</comment>
<dbReference type="SUPFAM" id="SSF51556">
    <property type="entry name" value="Metallo-dependent hydrolases"/>
    <property type="match status" value="1"/>
</dbReference>
<proteinExistence type="predicted"/>
<dbReference type="InterPro" id="IPR050378">
    <property type="entry name" value="Metallo-dep_Hydrolases_sf"/>
</dbReference>
<dbReference type="Pfam" id="PF07969">
    <property type="entry name" value="Amidohydro_3"/>
    <property type="match status" value="1"/>
</dbReference>
<dbReference type="PANTHER" id="PTHR11647">
    <property type="entry name" value="HYDRANTOINASE/DIHYDROPYRIMIDINASE FAMILY MEMBER"/>
    <property type="match status" value="1"/>
</dbReference>
<accession>A0AAE3I540</accession>
<dbReference type="PANTHER" id="PTHR11647:SF1">
    <property type="entry name" value="COLLAPSIN RESPONSE MEDIATOR PROTEIN"/>
    <property type="match status" value="1"/>
</dbReference>
<dbReference type="EMBL" id="JAOCQJ010000004">
    <property type="protein sequence ID" value="MCT7317790.1"/>
    <property type="molecule type" value="Genomic_DNA"/>
</dbReference>
<reference evidence="4" key="2">
    <citation type="submission" date="2023-02" db="EMBL/GenBank/DDBJ databases">
        <authorList>
            <person name="Lu C.-H."/>
        </authorList>
    </citation>
    <scope>NUCLEOTIDE SEQUENCE</scope>
    <source>
        <strain evidence="4">22TCCZM01-4</strain>
    </source>
</reference>
<dbReference type="GO" id="GO:0016810">
    <property type="term" value="F:hydrolase activity, acting on carbon-nitrogen (but not peptide) bonds"/>
    <property type="evidence" value="ECO:0007669"/>
    <property type="project" value="InterPro"/>
</dbReference>
<feature type="domain" description="Amidohydrolase 3" evidence="3">
    <location>
        <begin position="77"/>
        <end position="512"/>
    </location>
</feature>
<dbReference type="InterPro" id="IPR013108">
    <property type="entry name" value="Amidohydro_3"/>
</dbReference>
<dbReference type="InterPro" id="IPR011059">
    <property type="entry name" value="Metal-dep_hydrolase_composite"/>
</dbReference>
<feature type="chain" id="PRO_5042056648" evidence="2">
    <location>
        <begin position="27"/>
        <end position="560"/>
    </location>
</feature>
<dbReference type="CDD" id="cd01297">
    <property type="entry name" value="D-aminoacylase"/>
    <property type="match status" value="1"/>
</dbReference>
<evidence type="ECO:0000313" key="4">
    <source>
        <dbReference type="EMBL" id="MCT7317790.1"/>
    </source>
</evidence>
<dbReference type="AlphaFoldDB" id="A0AAE3I540"/>
<keyword evidence="2" id="KW-0732">Signal</keyword>
<sequence length="560" mass="58996">MRPHRLPQCLLFALTLSLALAGAASAAPGPEPVDILIRNGTVVDGSGGAPFVADVGIRHDRIVLVQPSAAGVQAKTVLDARGLVVAPGFIDPHTHAYHNLVSKDRHQNLPYLLQGVTTVVIGNDGIVLEADGPDLDRIGPTLKALEANRIGTNVAMLVGHNAVRHRVMGDVDRAPTADELKAMQSLMEDGMRDGAFGMSTGLVYTPGVFAKTDEVVALAKTVAVRGGIYDTHLRDEGNFRTGLVNAVKEALDIGRQSGIPIHISHIKALGVDSWGKSAEVVGLMREAQAGGMNVSASQYPYTASSTHIIPALVPGWARDGGNVALLKRLKDPATRARIAADMEKAMQQRNGPAAQVLISTNPEYNGQSLEALGKKLGVSPVDAAISVIQHGGTNIVSFNMSDADLEAFMKQDFVVGGSDGIAGHPREAGTFARRIGEYVTRKHVMTLPFAVRQTSARTAEIFGIKDRGTVEAGKFADLVIFDPATYADRASYEQPGLPPVGVRWVLVNGTVAVADGKAVPDVLAGRALRKPAVQITSPSSRTSVPVQHASISAGSSLTDR</sequence>
<gene>
    <name evidence="4" type="ORF">N5I87_17405</name>
</gene>
<feature type="signal peptide" evidence="2">
    <location>
        <begin position="1"/>
        <end position="26"/>
    </location>
</feature>
<evidence type="ECO:0000256" key="1">
    <source>
        <dbReference type="SAM" id="MobiDB-lite"/>
    </source>
</evidence>
<protein>
    <submittedName>
        <fullName evidence="4">D-aminoacylase</fullName>
    </submittedName>
</protein>
<evidence type="ECO:0000313" key="5">
    <source>
        <dbReference type="Proteomes" id="UP001164374"/>
    </source>
</evidence>
<dbReference type="Gene3D" id="3.20.20.140">
    <property type="entry name" value="Metal-dependent hydrolases"/>
    <property type="match status" value="2"/>
</dbReference>
<reference evidence="4" key="1">
    <citation type="journal article" date="2023" name="Front. Microbiol.">
        <title>Ralstonia chuxiongensis sp. nov., Ralstonia mojiangensis sp. nov., and Ralstonia soli sp. nov., isolated from tobacco fields, are three novel species in the family Burkholderiaceae.</title>
        <authorList>
            <person name="Lu C.H."/>
            <person name="Zhang Y.Y."/>
            <person name="Jiang N."/>
            <person name="Chen W."/>
            <person name="Shao X."/>
            <person name="Zhao Z.M."/>
            <person name="Lu W.L."/>
            <person name="Hu X."/>
            <person name="Xi Y.X."/>
            <person name="Zou S.Y."/>
            <person name="Wei Q.J."/>
            <person name="Lin Z.L."/>
            <person name="Gong L."/>
            <person name="Gai X.T."/>
            <person name="Zhang L.Q."/>
            <person name="Li J.Y."/>
            <person name="Jin Y."/>
            <person name="Xia Z.Y."/>
        </authorList>
    </citation>
    <scope>NUCLEOTIDE SEQUENCE</scope>
    <source>
        <strain evidence="4">22TCCZM01-4</strain>
    </source>
</reference>
<evidence type="ECO:0000256" key="2">
    <source>
        <dbReference type="SAM" id="SignalP"/>
    </source>
</evidence>
<name>A0AAE3I540_9RALS</name>
<evidence type="ECO:0000259" key="3">
    <source>
        <dbReference type="Pfam" id="PF07969"/>
    </source>
</evidence>
<feature type="region of interest" description="Disordered" evidence="1">
    <location>
        <begin position="534"/>
        <end position="560"/>
    </location>
</feature>
<dbReference type="Proteomes" id="UP001164374">
    <property type="component" value="Unassembled WGS sequence"/>
</dbReference>
<organism evidence="4 5">
    <name type="scientific">Ralstonia mojiangensis</name>
    <dbReference type="NCBI Taxonomy" id="2953895"/>
    <lineage>
        <taxon>Bacteria</taxon>
        <taxon>Pseudomonadati</taxon>
        <taxon>Pseudomonadota</taxon>
        <taxon>Betaproteobacteria</taxon>
        <taxon>Burkholderiales</taxon>
        <taxon>Burkholderiaceae</taxon>
        <taxon>Ralstonia</taxon>
    </lineage>
</organism>
<dbReference type="RefSeq" id="WP_260800281.1">
    <property type="nucleotide sequence ID" value="NZ_JAOCQJ010000004.1"/>
</dbReference>